<dbReference type="InterPro" id="IPR053927">
    <property type="entry name" value="FlgK_helical"/>
</dbReference>
<evidence type="ECO:0000256" key="6">
    <source>
        <dbReference type="ARBA" id="ARBA00023143"/>
    </source>
</evidence>
<keyword evidence="10" id="KW-0969">Cilium</keyword>
<keyword evidence="5" id="KW-0964">Secreted</keyword>
<dbReference type="NCBIfam" id="TIGR02492">
    <property type="entry name" value="flgK_ends"/>
    <property type="match status" value="1"/>
</dbReference>
<keyword evidence="6" id="KW-0975">Bacterial flagellum</keyword>
<dbReference type="Pfam" id="PF22638">
    <property type="entry name" value="FlgK_D1"/>
    <property type="match status" value="1"/>
</dbReference>
<dbReference type="InterPro" id="IPR002371">
    <property type="entry name" value="FlgK"/>
</dbReference>
<keyword evidence="11" id="KW-1185">Reference proteome</keyword>
<accession>A0A037ZMK4</accession>
<feature type="domain" description="Flagellar basal body rod protein N-terminal" evidence="7">
    <location>
        <begin position="8"/>
        <end position="36"/>
    </location>
</feature>
<dbReference type="GO" id="GO:0044780">
    <property type="term" value="P:bacterial-type flagellum assembly"/>
    <property type="evidence" value="ECO:0007669"/>
    <property type="project" value="InterPro"/>
</dbReference>
<dbReference type="InterPro" id="IPR010930">
    <property type="entry name" value="Flg_bb/hook_C_dom"/>
</dbReference>
<comment type="caution">
    <text evidence="10">The sequence shown here is derived from an EMBL/GenBank/DDBJ whole genome shotgun (WGS) entry which is preliminary data.</text>
</comment>
<comment type="subcellular location">
    <subcellularLocation>
        <location evidence="1">Bacterial flagellum basal body</location>
    </subcellularLocation>
    <subcellularLocation>
        <location evidence="2">Secreted</location>
    </subcellularLocation>
</comment>
<keyword evidence="10" id="KW-0966">Cell projection</keyword>
<evidence type="ECO:0000256" key="1">
    <source>
        <dbReference type="ARBA" id="ARBA00004117"/>
    </source>
</evidence>
<sequence length="485" mass="50261">MSISNSLSNALSGLTAAARAAEIVSSNVSNATTDGYGRRVLETSSATVGGRGAGVEIVGVRRDVDPQIVADRRLADSGVAAAQVTADFYNDLQAAMGLPDAGDSFVSRVSKLESSLIEATSRPDSDMRLAEVVTAAKDLVGKLASVTDAIQLSRSRADQRIAQNVETLNSNLANIADLNGQIRLLAASGRDASGLMDQRAVLIDKVAEIVPVRLVEQEFGQVAVFSTNGAGLVNGTAAEFGFTPVGQIVPEMTLTSGALSGLTLNGQPLSTSGEYAPLAGGGLAALFDLRDGLAVEAQRELDAVARDLIERFQDPAIDPTRIVGDAGLITDNGGVFDPVNEVGLAARLQVNALIDPDQGGALWRLRDGLGASAPGSVGDSTLLMTLSDALTDTRSTASGRFAGGTRSMSGLGAEVLSFAASELQSARSAESFANAKGATLRQAELEGGVDIDQEMQMLLQVERAYAANARVVQTMDELLDTLLRI</sequence>
<evidence type="ECO:0000259" key="9">
    <source>
        <dbReference type="Pfam" id="PF22638"/>
    </source>
</evidence>
<evidence type="ECO:0000256" key="2">
    <source>
        <dbReference type="ARBA" id="ARBA00004613"/>
    </source>
</evidence>
<reference evidence="10 11" key="1">
    <citation type="submission" date="2014-03" db="EMBL/GenBank/DDBJ databases">
        <title>Draft Genome Sequence of Actibacterium mucosum KCTC 23349, a Marine Alphaproteobacterium with Complex Ionic Requirements Isolated from Mediterranean Seawater at Malvarrosa Beach, Valencia, Spain.</title>
        <authorList>
            <person name="Arahal D.R."/>
            <person name="Shao Z."/>
            <person name="Lai Q."/>
            <person name="Pujalte M.J."/>
        </authorList>
    </citation>
    <scope>NUCLEOTIDE SEQUENCE [LARGE SCALE GENOMIC DNA]</scope>
    <source>
        <strain evidence="10 11">KCTC 23349</strain>
    </source>
</reference>
<evidence type="ECO:0000256" key="4">
    <source>
        <dbReference type="ARBA" id="ARBA00016244"/>
    </source>
</evidence>
<dbReference type="GO" id="GO:0009425">
    <property type="term" value="C:bacterial-type flagellum basal body"/>
    <property type="evidence" value="ECO:0007669"/>
    <property type="project" value="UniProtKB-SubCell"/>
</dbReference>
<feature type="domain" description="Flagellar basal-body/hook protein C-terminal" evidence="8">
    <location>
        <begin position="448"/>
        <end position="485"/>
    </location>
</feature>
<dbReference type="AlphaFoldDB" id="A0A037ZMK4"/>
<comment type="similarity">
    <text evidence="3">Belongs to the flagella basal body rod proteins family.</text>
</comment>
<evidence type="ECO:0000259" key="8">
    <source>
        <dbReference type="Pfam" id="PF06429"/>
    </source>
</evidence>
<proteinExistence type="inferred from homology"/>
<dbReference type="RefSeq" id="WP_035255618.1">
    <property type="nucleotide sequence ID" value="NZ_JFKE01000001.1"/>
</dbReference>
<dbReference type="GO" id="GO:0005198">
    <property type="term" value="F:structural molecule activity"/>
    <property type="evidence" value="ECO:0007669"/>
    <property type="project" value="InterPro"/>
</dbReference>
<dbReference type="Pfam" id="PF00460">
    <property type="entry name" value="Flg_bb_rod"/>
    <property type="match status" value="1"/>
</dbReference>
<keyword evidence="10" id="KW-0282">Flagellum</keyword>
<dbReference type="OrthoDB" id="7181295at2"/>
<dbReference type="PANTHER" id="PTHR30033">
    <property type="entry name" value="FLAGELLAR HOOK-ASSOCIATED PROTEIN 1"/>
    <property type="match status" value="1"/>
</dbReference>
<protein>
    <recommendedName>
        <fullName evidence="4">Flagellar hook-associated protein 1</fullName>
    </recommendedName>
</protein>
<evidence type="ECO:0000256" key="3">
    <source>
        <dbReference type="ARBA" id="ARBA00009677"/>
    </source>
</evidence>
<dbReference type="GO" id="GO:0005576">
    <property type="term" value="C:extracellular region"/>
    <property type="evidence" value="ECO:0007669"/>
    <property type="project" value="UniProtKB-SubCell"/>
</dbReference>
<dbReference type="Pfam" id="PF06429">
    <property type="entry name" value="Flg_bbr_C"/>
    <property type="match status" value="1"/>
</dbReference>
<name>A0A037ZMK4_9RHOB</name>
<gene>
    <name evidence="10" type="ORF">ACMU_02150</name>
</gene>
<dbReference type="PANTHER" id="PTHR30033:SF1">
    <property type="entry name" value="FLAGELLAR HOOK-ASSOCIATED PROTEIN 1"/>
    <property type="match status" value="1"/>
</dbReference>
<dbReference type="SUPFAM" id="SSF64518">
    <property type="entry name" value="Phase 1 flagellin"/>
    <property type="match status" value="1"/>
</dbReference>
<feature type="domain" description="Flagellar hook-associated protein FlgK helical" evidence="9">
    <location>
        <begin position="101"/>
        <end position="312"/>
    </location>
</feature>
<dbReference type="InterPro" id="IPR001444">
    <property type="entry name" value="Flag_bb_rod_N"/>
</dbReference>
<dbReference type="GO" id="GO:0009424">
    <property type="term" value="C:bacterial-type flagellum hook"/>
    <property type="evidence" value="ECO:0007669"/>
    <property type="project" value="InterPro"/>
</dbReference>
<evidence type="ECO:0000256" key="5">
    <source>
        <dbReference type="ARBA" id="ARBA00022525"/>
    </source>
</evidence>
<organism evidence="10 11">
    <name type="scientific">Actibacterium mucosum KCTC 23349</name>
    <dbReference type="NCBI Taxonomy" id="1454373"/>
    <lineage>
        <taxon>Bacteria</taxon>
        <taxon>Pseudomonadati</taxon>
        <taxon>Pseudomonadota</taxon>
        <taxon>Alphaproteobacteria</taxon>
        <taxon>Rhodobacterales</taxon>
        <taxon>Roseobacteraceae</taxon>
        <taxon>Actibacterium</taxon>
    </lineage>
</organism>
<evidence type="ECO:0000313" key="11">
    <source>
        <dbReference type="Proteomes" id="UP000026249"/>
    </source>
</evidence>
<dbReference type="Proteomes" id="UP000026249">
    <property type="component" value="Unassembled WGS sequence"/>
</dbReference>
<evidence type="ECO:0000259" key="7">
    <source>
        <dbReference type="Pfam" id="PF00460"/>
    </source>
</evidence>
<dbReference type="EMBL" id="JFKE01000001">
    <property type="protein sequence ID" value="KAJ57324.1"/>
    <property type="molecule type" value="Genomic_DNA"/>
</dbReference>
<dbReference type="STRING" id="1454373.ACMU_02150"/>
<evidence type="ECO:0000313" key="10">
    <source>
        <dbReference type="EMBL" id="KAJ57324.1"/>
    </source>
</evidence>